<protein>
    <submittedName>
        <fullName evidence="1">Uncharacterized protein</fullName>
    </submittedName>
</protein>
<gene>
    <name evidence="1" type="ORF">Cdeb_01652</name>
</gene>
<proteinExistence type="predicted"/>
<evidence type="ECO:0000313" key="1">
    <source>
        <dbReference type="EMBL" id="RKO61336.1"/>
    </source>
</evidence>
<evidence type="ECO:0000313" key="2">
    <source>
        <dbReference type="Proteomes" id="UP000286235"/>
    </source>
</evidence>
<keyword evidence="2" id="KW-1185">Reference proteome</keyword>
<comment type="caution">
    <text evidence="1">The sequence shown here is derived from an EMBL/GenBank/DDBJ whole genome shotgun (WGS) entry which is preliminary data.</text>
</comment>
<dbReference type="AlphaFoldDB" id="A0A420VCT4"/>
<name>A0A420VCT4_9BACI</name>
<reference evidence="1 2" key="1">
    <citation type="submission" date="2013-12" db="EMBL/GenBank/DDBJ databases">
        <title>Genome and proteome characterization of Caldibacillus debilis GB1 derived from a cellulolytic aero-tolerant co-culture.</title>
        <authorList>
            <person name="Wushke S.T."/>
            <person name="Zhang X."/>
            <person name="Fristensky B."/>
            <person name="Wilkins J.A."/>
            <person name="Levin D.B."/>
            <person name="Sparling R."/>
        </authorList>
    </citation>
    <scope>NUCLEOTIDE SEQUENCE [LARGE SCALE GENOMIC DNA]</scope>
    <source>
        <strain evidence="1 2">GB1</strain>
    </source>
</reference>
<dbReference type="Proteomes" id="UP000286235">
    <property type="component" value="Unassembled WGS sequence"/>
</dbReference>
<dbReference type="EMBL" id="AZRV01000045">
    <property type="protein sequence ID" value="RKO61336.1"/>
    <property type="molecule type" value="Genomic_DNA"/>
</dbReference>
<organism evidence="1 2">
    <name type="scientific">Caldibacillus debilis GB1</name>
    <dbReference type="NCBI Taxonomy" id="1339248"/>
    <lineage>
        <taxon>Bacteria</taxon>
        <taxon>Bacillati</taxon>
        <taxon>Bacillota</taxon>
        <taxon>Bacilli</taxon>
        <taxon>Bacillales</taxon>
        <taxon>Bacillaceae</taxon>
        <taxon>Caldibacillus</taxon>
    </lineage>
</organism>
<accession>A0A420VCT4</accession>
<sequence>MIENVGQSSAVLDNFLSILNDSAAILDIPAEVLKGMLDNFPIILDKRISILNIFKKC</sequence>